<feature type="chain" id="PRO_5020374959" evidence="11">
    <location>
        <begin position="23"/>
        <end position="610"/>
    </location>
</feature>
<dbReference type="PANTHER" id="PTHR30332">
    <property type="entry name" value="PROBABLE GENERAL SECRETION PATHWAY PROTEIN D"/>
    <property type="match status" value="1"/>
</dbReference>
<feature type="domain" description="Type II/III secretion system secretin-like" evidence="12">
    <location>
        <begin position="418"/>
        <end position="577"/>
    </location>
</feature>
<dbReference type="EMBL" id="SMGG01000003">
    <property type="protein sequence ID" value="TCK62403.1"/>
    <property type="molecule type" value="Genomic_DNA"/>
</dbReference>
<comment type="similarity">
    <text evidence="2">Belongs to the bacterial secretin family. GSP D subfamily.</text>
</comment>
<dbReference type="InterPro" id="IPR004846">
    <property type="entry name" value="T2SS/T3SS_dom"/>
</dbReference>
<dbReference type="InterPro" id="IPR049371">
    <property type="entry name" value="GspD-like_N0"/>
</dbReference>
<keyword evidence="5" id="KW-0812">Transmembrane</keyword>
<organism evidence="15 16">
    <name type="scientific">Seleniivibrio woodruffii</name>
    <dbReference type="NCBI Taxonomy" id="1078050"/>
    <lineage>
        <taxon>Bacteria</taxon>
        <taxon>Pseudomonadati</taxon>
        <taxon>Deferribacterota</taxon>
        <taxon>Deferribacteres</taxon>
        <taxon>Deferribacterales</taxon>
        <taxon>Geovibrionaceae</taxon>
        <taxon>Seleniivibrio</taxon>
    </lineage>
</organism>
<evidence type="ECO:0000259" key="12">
    <source>
        <dbReference type="Pfam" id="PF00263"/>
    </source>
</evidence>
<keyword evidence="7" id="KW-0653">Protein transport</keyword>
<evidence type="ECO:0000256" key="2">
    <source>
        <dbReference type="ARBA" id="ARBA00006980"/>
    </source>
</evidence>
<dbReference type="Pfam" id="PF21305">
    <property type="entry name" value="type_II_gspD_N0"/>
    <property type="match status" value="1"/>
</dbReference>
<reference evidence="15 16" key="1">
    <citation type="submission" date="2019-03" db="EMBL/GenBank/DDBJ databases">
        <title>Genomic Encyclopedia of Type Strains, Phase IV (KMG-IV): sequencing the most valuable type-strain genomes for metagenomic binning, comparative biology and taxonomic classification.</title>
        <authorList>
            <person name="Goeker M."/>
        </authorList>
    </citation>
    <scope>NUCLEOTIDE SEQUENCE [LARGE SCALE GENOMIC DNA]</scope>
    <source>
        <strain evidence="15 16">DSM 24984</strain>
    </source>
</reference>
<dbReference type="InterPro" id="IPR005644">
    <property type="entry name" value="NolW-like"/>
</dbReference>
<name>A0A4R1KEI2_9BACT</name>
<evidence type="ECO:0000313" key="16">
    <source>
        <dbReference type="Proteomes" id="UP000294614"/>
    </source>
</evidence>
<dbReference type="Gene3D" id="3.30.1370.120">
    <property type="match status" value="3"/>
</dbReference>
<evidence type="ECO:0000313" key="15">
    <source>
        <dbReference type="EMBL" id="TCK62403.1"/>
    </source>
</evidence>
<comment type="subcellular location">
    <subcellularLocation>
        <location evidence="1 10">Cell outer membrane</location>
    </subcellularLocation>
</comment>
<keyword evidence="9" id="KW-0998">Cell outer membrane</keyword>
<dbReference type="Proteomes" id="UP000294614">
    <property type="component" value="Unassembled WGS sequence"/>
</dbReference>
<proteinExistence type="inferred from homology"/>
<dbReference type="GO" id="GO:0009279">
    <property type="term" value="C:cell outer membrane"/>
    <property type="evidence" value="ECO:0007669"/>
    <property type="project" value="UniProtKB-SubCell"/>
</dbReference>
<sequence>MNLIRKFVLIILLFTVSTAAHAGFNVNFSDMDLTDFVTFVSEFTKKNFVYDKTALKGKVSIDSATQIRSSDIMDIFGSTLRANGFELIDRGKYFEIVKQADFMDADDSSGTGDDNALITTVIHPKNFDARVLVNAMNRMKSKGGYAEVIKSINAIVVRDRVSRIVKIRSFVDKLDQRAQNFTIRSIKIENASASNVADKMTKLFADMEKKSLIATDPVIVADDYANIILVASLDGDFERINLIVSQLDTKSPGSFNAPRVFYLKNANAEDVDKVLNTLTGTIAQAGTDGKTATRVKSSVSFDKATNSIIVFGDQELYGKVDELIKKLDVPRRQVYVEALILETTLDNGNKFGVEWQGTVGNGNTAGTIGFVNDNKLLSFANGDSTALDNGFNLGILGDVISYEGVNFPSIGLLVNFVKTASGINILSNPQILTLDNEEAEVFVGENRPFLTSTKYDSNNNPVQSYEYNDVGVKLKIVPQINSDESVTLKIEQEVKKVAEGSATSTSPITLTRSTKTRIKLKDGSMVVISGLLKDDSDRTDSAIPGLSKIPVLGWLFKNRSTNFQKTNMMVFISANIINTHEDAERLTENKHQESLDFKKQIDEKIRNEFK</sequence>
<dbReference type="GO" id="GO:0015627">
    <property type="term" value="C:type II protein secretion system complex"/>
    <property type="evidence" value="ECO:0007669"/>
    <property type="project" value="InterPro"/>
</dbReference>
<feature type="domain" description="GspD-like N0" evidence="14">
    <location>
        <begin position="26"/>
        <end position="91"/>
    </location>
</feature>
<evidence type="ECO:0000259" key="13">
    <source>
        <dbReference type="Pfam" id="PF03958"/>
    </source>
</evidence>
<dbReference type="Pfam" id="PF00263">
    <property type="entry name" value="Secretin"/>
    <property type="match status" value="1"/>
</dbReference>
<dbReference type="GO" id="GO:0015628">
    <property type="term" value="P:protein secretion by the type II secretion system"/>
    <property type="evidence" value="ECO:0007669"/>
    <property type="project" value="InterPro"/>
</dbReference>
<keyword evidence="8" id="KW-0472">Membrane</keyword>
<dbReference type="RefSeq" id="WP_132872431.1">
    <property type="nucleotide sequence ID" value="NZ_JAJUHT010000004.1"/>
</dbReference>
<protein>
    <submittedName>
        <fullName evidence="15">Type II secretion system protein D (GspD)</fullName>
    </submittedName>
</protein>
<evidence type="ECO:0000256" key="11">
    <source>
        <dbReference type="SAM" id="SignalP"/>
    </source>
</evidence>
<feature type="signal peptide" evidence="11">
    <location>
        <begin position="1"/>
        <end position="22"/>
    </location>
</feature>
<keyword evidence="6 11" id="KW-0732">Signal</keyword>
<keyword evidence="3 10" id="KW-0813">Transport</keyword>
<evidence type="ECO:0000256" key="1">
    <source>
        <dbReference type="ARBA" id="ARBA00004442"/>
    </source>
</evidence>
<evidence type="ECO:0000256" key="8">
    <source>
        <dbReference type="ARBA" id="ARBA00023136"/>
    </source>
</evidence>
<evidence type="ECO:0000256" key="6">
    <source>
        <dbReference type="ARBA" id="ARBA00022729"/>
    </source>
</evidence>
<dbReference type="AlphaFoldDB" id="A0A4R1KEI2"/>
<keyword evidence="16" id="KW-1185">Reference proteome</keyword>
<evidence type="ECO:0000256" key="3">
    <source>
        <dbReference type="ARBA" id="ARBA00022448"/>
    </source>
</evidence>
<evidence type="ECO:0000259" key="14">
    <source>
        <dbReference type="Pfam" id="PF21305"/>
    </source>
</evidence>
<dbReference type="PANTHER" id="PTHR30332:SF24">
    <property type="entry name" value="SECRETIN GSPD-RELATED"/>
    <property type="match status" value="1"/>
</dbReference>
<comment type="caution">
    <text evidence="15">The sequence shown here is derived from an EMBL/GenBank/DDBJ whole genome shotgun (WGS) entry which is preliminary data.</text>
</comment>
<keyword evidence="4" id="KW-1134">Transmembrane beta strand</keyword>
<evidence type="ECO:0000256" key="5">
    <source>
        <dbReference type="ARBA" id="ARBA00022692"/>
    </source>
</evidence>
<dbReference type="OrthoDB" id="9775455at2"/>
<dbReference type="PRINTS" id="PR00811">
    <property type="entry name" value="BCTERIALGSPD"/>
</dbReference>
<dbReference type="NCBIfam" id="TIGR02517">
    <property type="entry name" value="type_II_gspD"/>
    <property type="match status" value="1"/>
</dbReference>
<evidence type="ECO:0000256" key="9">
    <source>
        <dbReference type="ARBA" id="ARBA00023237"/>
    </source>
</evidence>
<evidence type="ECO:0000256" key="7">
    <source>
        <dbReference type="ARBA" id="ARBA00022927"/>
    </source>
</evidence>
<dbReference type="InterPro" id="IPR050810">
    <property type="entry name" value="Bact_Secretion_Sys_Channel"/>
</dbReference>
<dbReference type="InterPro" id="IPR001775">
    <property type="entry name" value="GspD/PilQ"/>
</dbReference>
<gene>
    <name evidence="15" type="ORF">C8D98_0929</name>
</gene>
<evidence type="ECO:0000256" key="10">
    <source>
        <dbReference type="RuleBase" id="RU004004"/>
    </source>
</evidence>
<dbReference type="Pfam" id="PF03958">
    <property type="entry name" value="Secretin_N"/>
    <property type="match status" value="1"/>
</dbReference>
<accession>A0A4R1KEI2</accession>
<dbReference type="InterPro" id="IPR038591">
    <property type="entry name" value="NolW-like_sf"/>
</dbReference>
<dbReference type="InterPro" id="IPR013356">
    <property type="entry name" value="T2SS_GspD"/>
</dbReference>
<evidence type="ECO:0000256" key="4">
    <source>
        <dbReference type="ARBA" id="ARBA00022452"/>
    </source>
</evidence>
<feature type="domain" description="NolW-like" evidence="13">
    <location>
        <begin position="259"/>
        <end position="333"/>
    </location>
</feature>